<dbReference type="OrthoDB" id="2162143at2759"/>
<dbReference type="Pfam" id="PF24656">
    <property type="entry name" value="CEPT76_peptidase"/>
    <property type="match status" value="1"/>
</dbReference>
<dbReference type="STRING" id="34508.A0A4U5P9N2"/>
<organism evidence="2 3">
    <name type="scientific">Steinernema carpocapsae</name>
    <name type="common">Entomopathogenic nematode</name>
    <dbReference type="NCBI Taxonomy" id="34508"/>
    <lineage>
        <taxon>Eukaryota</taxon>
        <taxon>Metazoa</taxon>
        <taxon>Ecdysozoa</taxon>
        <taxon>Nematoda</taxon>
        <taxon>Chromadorea</taxon>
        <taxon>Rhabditida</taxon>
        <taxon>Tylenchina</taxon>
        <taxon>Panagrolaimomorpha</taxon>
        <taxon>Strongyloidoidea</taxon>
        <taxon>Steinernematidae</taxon>
        <taxon>Steinernema</taxon>
    </lineage>
</organism>
<dbReference type="GO" id="GO:1905515">
    <property type="term" value="P:non-motile cilium assembly"/>
    <property type="evidence" value="ECO:0007669"/>
    <property type="project" value="TreeGrafter"/>
</dbReference>
<evidence type="ECO:0000259" key="1">
    <source>
        <dbReference type="Pfam" id="PF24656"/>
    </source>
</evidence>
<dbReference type="EMBL" id="AZBU02000002">
    <property type="protein sequence ID" value="TKR92988.1"/>
    <property type="molecule type" value="Genomic_DNA"/>
</dbReference>
<sequence length="254" mass="28444">MHLSLDPILLLGTALPESFEAAFVVARVADFQLLLNPNDGFCYRLNDPLVPIISVATAVVVENHFANIQSAQHPSQLSFDLKVGSQRKTSLIWIQNSLHWRPLFSARSKPDFTSVQSSYLSYNVISEDVLLELRAGLEREIKVQFDESRRFGIPQWNLSAARTLREILIEFDARDSLPPDIETRLQYLRGSFKTNVIACKLPYTSREDVFQVVSATNFSLNANRNSQFAVAVHISPFFGGVLQISIALAALIPP</sequence>
<gene>
    <name evidence="2" type="ORF">L596_007529</name>
</gene>
<feature type="domain" description="CEP76/DRC7 peptidase-like" evidence="1">
    <location>
        <begin position="2"/>
        <end position="83"/>
    </location>
</feature>
<dbReference type="InterPro" id="IPR056290">
    <property type="entry name" value="CEPT76/DRC7_peptidase-like_dom"/>
</dbReference>
<evidence type="ECO:0000313" key="3">
    <source>
        <dbReference type="Proteomes" id="UP000298663"/>
    </source>
</evidence>
<evidence type="ECO:0000313" key="2">
    <source>
        <dbReference type="EMBL" id="TKR92988.1"/>
    </source>
</evidence>
<reference evidence="2 3" key="1">
    <citation type="journal article" date="2015" name="Genome Biol.">
        <title>Comparative genomics of Steinernema reveals deeply conserved gene regulatory networks.</title>
        <authorList>
            <person name="Dillman A.R."/>
            <person name="Macchietto M."/>
            <person name="Porter C.F."/>
            <person name="Rogers A."/>
            <person name="Williams B."/>
            <person name="Antoshechkin I."/>
            <person name="Lee M.M."/>
            <person name="Goodwin Z."/>
            <person name="Lu X."/>
            <person name="Lewis E.E."/>
            <person name="Goodrich-Blair H."/>
            <person name="Stock S.P."/>
            <person name="Adams B.J."/>
            <person name="Sternberg P.W."/>
            <person name="Mortazavi A."/>
        </authorList>
    </citation>
    <scope>NUCLEOTIDE SEQUENCE [LARGE SCALE GENOMIC DNA]</scope>
    <source>
        <strain evidence="2 3">ALL</strain>
    </source>
</reference>
<dbReference type="GO" id="GO:0035869">
    <property type="term" value="C:ciliary transition zone"/>
    <property type="evidence" value="ECO:0007669"/>
    <property type="project" value="TreeGrafter"/>
</dbReference>
<dbReference type="AlphaFoldDB" id="A0A4U5P9N2"/>
<keyword evidence="3" id="KW-1185">Reference proteome</keyword>
<accession>A0A4U5P9N2</accession>
<dbReference type="PANTHER" id="PTHR20837">
    <property type="entry name" value="CENTROSOMAL PROTEIN-RELATED"/>
    <property type="match status" value="1"/>
</dbReference>
<name>A0A4U5P9N2_STECR</name>
<dbReference type="Proteomes" id="UP000298663">
    <property type="component" value="Unassembled WGS sequence"/>
</dbReference>
<comment type="caution">
    <text evidence="2">The sequence shown here is derived from an EMBL/GenBank/DDBJ whole genome shotgun (WGS) entry which is preliminary data.</text>
</comment>
<dbReference type="PANTHER" id="PTHR20837:SF0">
    <property type="entry name" value="COILED-COIL AND C2 DOMAIN-CONTAINING PROTEIN 2A"/>
    <property type="match status" value="1"/>
</dbReference>
<proteinExistence type="predicted"/>
<reference evidence="2 3" key="2">
    <citation type="journal article" date="2019" name="G3 (Bethesda)">
        <title>Hybrid Assembly of the Genome of the Entomopathogenic Nematode Steinernema carpocapsae Identifies the X-Chromosome.</title>
        <authorList>
            <person name="Serra L."/>
            <person name="Macchietto M."/>
            <person name="Macias-Munoz A."/>
            <person name="McGill C.J."/>
            <person name="Rodriguez I.M."/>
            <person name="Rodriguez B."/>
            <person name="Murad R."/>
            <person name="Mortazavi A."/>
        </authorList>
    </citation>
    <scope>NUCLEOTIDE SEQUENCE [LARGE SCALE GENOMIC DNA]</scope>
    <source>
        <strain evidence="2 3">ALL</strain>
    </source>
</reference>
<dbReference type="InterPro" id="IPR052434">
    <property type="entry name" value="Tectonic-like_complex_comp"/>
</dbReference>
<dbReference type="GO" id="GO:1904491">
    <property type="term" value="P:protein localization to ciliary transition zone"/>
    <property type="evidence" value="ECO:0007669"/>
    <property type="project" value="TreeGrafter"/>
</dbReference>
<protein>
    <recommendedName>
        <fullName evidence="1">CEP76/DRC7 peptidase-like domain-containing protein</fullName>
    </recommendedName>
</protein>